<dbReference type="RefSeq" id="XP_007393158.1">
    <property type="nucleotide sequence ID" value="XM_007393096.1"/>
</dbReference>
<gene>
    <name evidence="1" type="ORF">PHACADRAFT_251677</name>
</gene>
<dbReference type="AlphaFoldDB" id="K5WFI9"/>
<evidence type="ECO:0008006" key="3">
    <source>
        <dbReference type="Google" id="ProtNLM"/>
    </source>
</evidence>
<reference evidence="1 2" key="1">
    <citation type="journal article" date="2012" name="BMC Genomics">
        <title>Comparative genomics of the white-rot fungi, Phanerochaete carnosa and P. chrysosporium, to elucidate the genetic basis of the distinct wood types they colonize.</title>
        <authorList>
            <person name="Suzuki H."/>
            <person name="MacDonald J."/>
            <person name="Syed K."/>
            <person name="Salamov A."/>
            <person name="Hori C."/>
            <person name="Aerts A."/>
            <person name="Henrissat B."/>
            <person name="Wiebenga A."/>
            <person name="vanKuyk P.A."/>
            <person name="Barry K."/>
            <person name="Lindquist E."/>
            <person name="LaButti K."/>
            <person name="Lapidus A."/>
            <person name="Lucas S."/>
            <person name="Coutinho P."/>
            <person name="Gong Y."/>
            <person name="Samejima M."/>
            <person name="Mahadevan R."/>
            <person name="Abou-Zaid M."/>
            <person name="de Vries R.P."/>
            <person name="Igarashi K."/>
            <person name="Yadav J.S."/>
            <person name="Grigoriev I.V."/>
            <person name="Master E.R."/>
        </authorList>
    </citation>
    <scope>NUCLEOTIDE SEQUENCE [LARGE SCALE GENOMIC DNA]</scope>
    <source>
        <strain evidence="1 2">HHB-10118-sp</strain>
    </source>
</reference>
<dbReference type="KEGG" id="pco:PHACADRAFT_251677"/>
<dbReference type="InParanoid" id="K5WFI9"/>
<accession>K5WFI9</accession>
<evidence type="ECO:0000313" key="2">
    <source>
        <dbReference type="Proteomes" id="UP000008370"/>
    </source>
</evidence>
<dbReference type="Proteomes" id="UP000008370">
    <property type="component" value="Unassembled WGS sequence"/>
</dbReference>
<dbReference type="EMBL" id="JH930470">
    <property type="protein sequence ID" value="EKM57814.1"/>
    <property type="molecule type" value="Genomic_DNA"/>
</dbReference>
<evidence type="ECO:0000313" key="1">
    <source>
        <dbReference type="EMBL" id="EKM57814.1"/>
    </source>
</evidence>
<sequence>MDPINAIATTLGALSQVIYCIWSCSSSYKINREEVKAFTRHAEDMINFLEEAERKIGGGRSLPDDAMLRISKFIKSVTHSPSLGHSY</sequence>
<name>K5WFI9_PHACS</name>
<organism evidence="1 2">
    <name type="scientific">Phanerochaete carnosa (strain HHB-10118-sp)</name>
    <name type="common">White-rot fungus</name>
    <name type="synonym">Peniophora carnosa</name>
    <dbReference type="NCBI Taxonomy" id="650164"/>
    <lineage>
        <taxon>Eukaryota</taxon>
        <taxon>Fungi</taxon>
        <taxon>Dikarya</taxon>
        <taxon>Basidiomycota</taxon>
        <taxon>Agaricomycotina</taxon>
        <taxon>Agaricomycetes</taxon>
        <taxon>Polyporales</taxon>
        <taxon>Phanerochaetaceae</taxon>
        <taxon>Phanerochaete</taxon>
    </lineage>
</organism>
<dbReference type="HOGENOM" id="CLU_2484062_0_0_1"/>
<dbReference type="GeneID" id="18915288"/>
<keyword evidence="2" id="KW-1185">Reference proteome</keyword>
<protein>
    <recommendedName>
        <fullName evidence="3">Fungal N-terminal domain-containing protein</fullName>
    </recommendedName>
</protein>
<proteinExistence type="predicted"/>